<evidence type="ECO:0000256" key="1">
    <source>
        <dbReference type="SAM" id="MobiDB-lite"/>
    </source>
</evidence>
<protein>
    <submittedName>
        <fullName evidence="2">Uncharacterized protein</fullName>
    </submittedName>
</protein>
<keyword evidence="3" id="KW-1185">Reference proteome</keyword>
<feature type="compositionally biased region" description="Low complexity" evidence="1">
    <location>
        <begin position="14"/>
        <end position="23"/>
    </location>
</feature>
<evidence type="ECO:0000313" key="2">
    <source>
        <dbReference type="EMBL" id="KAH7034856.1"/>
    </source>
</evidence>
<feature type="region of interest" description="Disordered" evidence="1">
    <location>
        <begin position="1"/>
        <end position="23"/>
    </location>
</feature>
<evidence type="ECO:0000313" key="3">
    <source>
        <dbReference type="Proteomes" id="UP000756346"/>
    </source>
</evidence>
<reference evidence="2" key="1">
    <citation type="journal article" date="2021" name="Nat. Commun.">
        <title>Genetic determinants of endophytism in the Arabidopsis root mycobiome.</title>
        <authorList>
            <person name="Mesny F."/>
            <person name="Miyauchi S."/>
            <person name="Thiergart T."/>
            <person name="Pickel B."/>
            <person name="Atanasova L."/>
            <person name="Karlsson M."/>
            <person name="Huettel B."/>
            <person name="Barry K.W."/>
            <person name="Haridas S."/>
            <person name="Chen C."/>
            <person name="Bauer D."/>
            <person name="Andreopoulos W."/>
            <person name="Pangilinan J."/>
            <person name="LaButti K."/>
            <person name="Riley R."/>
            <person name="Lipzen A."/>
            <person name="Clum A."/>
            <person name="Drula E."/>
            <person name="Henrissat B."/>
            <person name="Kohler A."/>
            <person name="Grigoriev I.V."/>
            <person name="Martin F.M."/>
            <person name="Hacquard S."/>
        </authorList>
    </citation>
    <scope>NUCLEOTIDE SEQUENCE</scope>
    <source>
        <strain evidence="2">MPI-CAGE-CH-0230</strain>
    </source>
</reference>
<proteinExistence type="predicted"/>
<sequence>MTLSRQPCQHRWYSSRQVTTRQQRQRSAVDSTFAASAHAPGLATRNGLAHFPTPRFPSPEGLIAHEQTCSTRRGCTRQQTPKYGVMVFADGEASCRGESGQSTEQQSEIISRSWPPTRTQRPSCFSRPPAPAAGPPGQHNVPAITALQHTQPP</sequence>
<dbReference type="AlphaFoldDB" id="A0A9P8YDB3"/>
<name>A0A9P8YDB3_9PEZI</name>
<organism evidence="2 3">
    <name type="scientific">Microdochium trichocladiopsis</name>
    <dbReference type="NCBI Taxonomy" id="1682393"/>
    <lineage>
        <taxon>Eukaryota</taxon>
        <taxon>Fungi</taxon>
        <taxon>Dikarya</taxon>
        <taxon>Ascomycota</taxon>
        <taxon>Pezizomycotina</taxon>
        <taxon>Sordariomycetes</taxon>
        <taxon>Xylariomycetidae</taxon>
        <taxon>Xylariales</taxon>
        <taxon>Microdochiaceae</taxon>
        <taxon>Microdochium</taxon>
    </lineage>
</organism>
<dbReference type="RefSeq" id="XP_046014949.1">
    <property type="nucleotide sequence ID" value="XM_046163451.1"/>
</dbReference>
<gene>
    <name evidence="2" type="ORF">B0I36DRAFT_84822</name>
</gene>
<accession>A0A9P8YDB3</accession>
<comment type="caution">
    <text evidence="2">The sequence shown here is derived from an EMBL/GenBank/DDBJ whole genome shotgun (WGS) entry which is preliminary data.</text>
</comment>
<dbReference type="EMBL" id="JAGTJQ010000003">
    <property type="protein sequence ID" value="KAH7034856.1"/>
    <property type="molecule type" value="Genomic_DNA"/>
</dbReference>
<dbReference type="GeneID" id="70192997"/>
<dbReference type="Proteomes" id="UP000756346">
    <property type="component" value="Unassembled WGS sequence"/>
</dbReference>
<feature type="compositionally biased region" description="Polar residues" evidence="1">
    <location>
        <begin position="99"/>
        <end position="123"/>
    </location>
</feature>
<feature type="region of interest" description="Disordered" evidence="1">
    <location>
        <begin position="93"/>
        <end position="153"/>
    </location>
</feature>